<dbReference type="SUPFAM" id="SSF102114">
    <property type="entry name" value="Radical SAM enzymes"/>
    <property type="match status" value="1"/>
</dbReference>
<dbReference type="PROSITE" id="PS51918">
    <property type="entry name" value="RADICAL_SAM"/>
    <property type="match status" value="1"/>
</dbReference>
<gene>
    <name evidence="8" type="ORF">C7H79_03960</name>
</gene>
<dbReference type="GO" id="GO:0003824">
    <property type="term" value="F:catalytic activity"/>
    <property type="evidence" value="ECO:0007669"/>
    <property type="project" value="InterPro"/>
</dbReference>
<protein>
    <recommendedName>
        <fullName evidence="7">Radical SAM core domain-containing protein</fullName>
    </recommendedName>
</protein>
<keyword evidence="5" id="KW-0411">Iron-sulfur</keyword>
<evidence type="ECO:0000256" key="5">
    <source>
        <dbReference type="ARBA" id="ARBA00023014"/>
    </source>
</evidence>
<dbReference type="SMART" id="SM00729">
    <property type="entry name" value="Elp3"/>
    <property type="match status" value="1"/>
</dbReference>
<evidence type="ECO:0000256" key="2">
    <source>
        <dbReference type="ARBA" id="ARBA00022691"/>
    </source>
</evidence>
<dbReference type="CDD" id="cd01335">
    <property type="entry name" value="Radical_SAM"/>
    <property type="match status" value="1"/>
</dbReference>
<dbReference type="GO" id="GO:0051536">
    <property type="term" value="F:iron-sulfur cluster binding"/>
    <property type="evidence" value="ECO:0007669"/>
    <property type="project" value="UniProtKB-KW"/>
</dbReference>
<keyword evidence="6" id="KW-1133">Transmembrane helix</keyword>
<keyword evidence="9" id="KW-1185">Reference proteome</keyword>
<dbReference type="PANTHER" id="PTHR11228:SF7">
    <property type="entry name" value="PQQA PEPTIDE CYCLASE"/>
    <property type="match status" value="1"/>
</dbReference>
<sequence length="411" mass="47170">MKITKPLRLGLRYSSIQLNPLLPIQKTEESLTVLYHTKKVEINLGYACNAKCPFCYYYDSVITKSNENTLTTEQAKTQLKQAKILGIQEIEFTGGEVTLRKDLPELISYAKKELGFSIVCLITNGIRLSKRNYVASLVAAGVDDILFSIHGHDAITHDDLTKVPHSFDHILEAIDHAREFHLRVRTNTVVCKSNYMHLTEIMQLLIKKKVDNINFVMFNPVLQAKNIDIVKDVYVNYADAGREIIKAIKSCEDKLPHFNVRYIPFCFLPGYEQYVTNMDQMTFDPDEWDNFTSFLIRKGSLVTWLCLLLGILKIPYITFVAKYGFRAVCTAGLSRFYVIKDRIKTKSCKKCAYVNVCDYLYRHYHDIYGEADVKPILGKKVCNPAWVMNAAKIRKPGELPKMAHRTENEPQ</sequence>
<dbReference type="Gene3D" id="3.20.20.70">
    <property type="entry name" value="Aldolase class I"/>
    <property type="match status" value="1"/>
</dbReference>
<evidence type="ECO:0000313" key="9">
    <source>
        <dbReference type="Proteomes" id="UP000241912"/>
    </source>
</evidence>
<dbReference type="InterPro" id="IPR058240">
    <property type="entry name" value="rSAM_sf"/>
</dbReference>
<dbReference type="InterPro" id="IPR050377">
    <property type="entry name" value="Radical_SAM_PqqE_MftC-like"/>
</dbReference>
<dbReference type="SFLD" id="SFLDG01067">
    <property type="entry name" value="SPASM/twitch_domain_containing"/>
    <property type="match status" value="1"/>
</dbReference>
<dbReference type="InterPro" id="IPR006638">
    <property type="entry name" value="Elp3/MiaA/NifB-like_rSAM"/>
</dbReference>
<evidence type="ECO:0000256" key="4">
    <source>
        <dbReference type="ARBA" id="ARBA00023004"/>
    </source>
</evidence>
<organism evidence="8 9">
    <name type="scientific">Nitrosomonas supralitoralis</name>
    <dbReference type="NCBI Taxonomy" id="2116706"/>
    <lineage>
        <taxon>Bacteria</taxon>
        <taxon>Pseudomonadati</taxon>
        <taxon>Pseudomonadota</taxon>
        <taxon>Betaproteobacteria</taxon>
        <taxon>Nitrosomonadales</taxon>
        <taxon>Nitrosomonadaceae</taxon>
        <taxon>Nitrosomonas</taxon>
    </lineage>
</organism>
<dbReference type="OrthoDB" id="9782387at2"/>
<evidence type="ECO:0000259" key="7">
    <source>
        <dbReference type="PROSITE" id="PS51918"/>
    </source>
</evidence>
<evidence type="ECO:0000256" key="1">
    <source>
        <dbReference type="ARBA" id="ARBA00001966"/>
    </source>
</evidence>
<dbReference type="GO" id="GO:0046872">
    <property type="term" value="F:metal ion binding"/>
    <property type="evidence" value="ECO:0007669"/>
    <property type="project" value="UniProtKB-KW"/>
</dbReference>
<comment type="caution">
    <text evidence="8">The sequence shown here is derived from an EMBL/GenBank/DDBJ whole genome shotgun (WGS) entry which is preliminary data.</text>
</comment>
<dbReference type="InterPro" id="IPR007197">
    <property type="entry name" value="rSAM"/>
</dbReference>
<dbReference type="EMBL" id="PXXU01000008">
    <property type="protein sequence ID" value="PSJ18182.1"/>
    <property type="molecule type" value="Genomic_DNA"/>
</dbReference>
<dbReference type="SFLD" id="SFLDG01386">
    <property type="entry name" value="main_SPASM_domain-containing"/>
    <property type="match status" value="1"/>
</dbReference>
<dbReference type="PANTHER" id="PTHR11228">
    <property type="entry name" value="RADICAL SAM DOMAIN PROTEIN"/>
    <property type="match status" value="1"/>
</dbReference>
<dbReference type="SFLD" id="SFLDS00029">
    <property type="entry name" value="Radical_SAM"/>
    <property type="match status" value="1"/>
</dbReference>
<dbReference type="AlphaFoldDB" id="A0A2P7NXJ0"/>
<feature type="transmembrane region" description="Helical" evidence="6">
    <location>
        <begin position="301"/>
        <end position="317"/>
    </location>
</feature>
<proteinExistence type="predicted"/>
<keyword evidence="2" id="KW-0949">S-adenosyl-L-methionine</keyword>
<feature type="domain" description="Radical SAM core" evidence="7">
    <location>
        <begin position="32"/>
        <end position="252"/>
    </location>
</feature>
<comment type="cofactor">
    <cofactor evidence="1">
        <name>[4Fe-4S] cluster</name>
        <dbReference type="ChEBI" id="CHEBI:49883"/>
    </cofactor>
</comment>
<reference evidence="8 9" key="1">
    <citation type="submission" date="2018-03" db="EMBL/GenBank/DDBJ databases">
        <title>Draft genome of Nitrosomonas supralitoralis APG5.</title>
        <authorList>
            <person name="Urakawa H."/>
            <person name="Lopez J.V."/>
        </authorList>
    </citation>
    <scope>NUCLEOTIDE SEQUENCE [LARGE SCALE GENOMIC DNA]</scope>
    <source>
        <strain evidence="8 9">APG5</strain>
    </source>
</reference>
<keyword evidence="4" id="KW-0408">Iron</keyword>
<evidence type="ECO:0000256" key="6">
    <source>
        <dbReference type="SAM" id="Phobius"/>
    </source>
</evidence>
<accession>A0A2P7NXJ0</accession>
<evidence type="ECO:0000256" key="3">
    <source>
        <dbReference type="ARBA" id="ARBA00022723"/>
    </source>
</evidence>
<dbReference type="Proteomes" id="UP000241912">
    <property type="component" value="Unassembled WGS sequence"/>
</dbReference>
<evidence type="ECO:0000313" key="8">
    <source>
        <dbReference type="EMBL" id="PSJ18182.1"/>
    </source>
</evidence>
<keyword evidence="3" id="KW-0479">Metal-binding</keyword>
<keyword evidence="6" id="KW-0472">Membrane</keyword>
<keyword evidence="6" id="KW-0812">Transmembrane</keyword>
<name>A0A2P7NXJ0_9PROT</name>
<dbReference type="Pfam" id="PF04055">
    <property type="entry name" value="Radical_SAM"/>
    <property type="match status" value="1"/>
</dbReference>
<dbReference type="InterPro" id="IPR013785">
    <property type="entry name" value="Aldolase_TIM"/>
</dbReference>